<name>A0A4C1V752_EUMVA</name>
<feature type="region of interest" description="Disordered" evidence="1">
    <location>
        <begin position="111"/>
        <end position="155"/>
    </location>
</feature>
<proteinExistence type="predicted"/>
<organism evidence="2 3">
    <name type="scientific">Eumeta variegata</name>
    <name type="common">Bagworm moth</name>
    <name type="synonym">Eumeta japonica</name>
    <dbReference type="NCBI Taxonomy" id="151549"/>
    <lineage>
        <taxon>Eukaryota</taxon>
        <taxon>Metazoa</taxon>
        <taxon>Ecdysozoa</taxon>
        <taxon>Arthropoda</taxon>
        <taxon>Hexapoda</taxon>
        <taxon>Insecta</taxon>
        <taxon>Pterygota</taxon>
        <taxon>Neoptera</taxon>
        <taxon>Endopterygota</taxon>
        <taxon>Lepidoptera</taxon>
        <taxon>Glossata</taxon>
        <taxon>Ditrysia</taxon>
        <taxon>Tineoidea</taxon>
        <taxon>Psychidae</taxon>
        <taxon>Oiketicinae</taxon>
        <taxon>Eumeta</taxon>
    </lineage>
</organism>
<keyword evidence="3" id="KW-1185">Reference proteome</keyword>
<evidence type="ECO:0000313" key="2">
    <source>
        <dbReference type="EMBL" id="GBP34678.1"/>
    </source>
</evidence>
<sequence>MRVHQHSAFISITNTPLFECWKTSRMRRKRLQAWARSDRGTTGRNLICASSQIVAYANWINVQPGGAYAISHLALVPSTRFSVIPTHKLFLSSVIIKFSWVRRPRAPPRRRLSDQMNVRSAIPKDSNGSVTPPLYRDSSTIRMRPYPESNSFDID</sequence>
<dbReference type="EMBL" id="BGZK01000292">
    <property type="protein sequence ID" value="GBP34678.1"/>
    <property type="molecule type" value="Genomic_DNA"/>
</dbReference>
<dbReference type="AlphaFoldDB" id="A0A4C1V752"/>
<reference evidence="2 3" key="1">
    <citation type="journal article" date="2019" name="Commun. Biol.">
        <title>The bagworm genome reveals a unique fibroin gene that provides high tensile strength.</title>
        <authorList>
            <person name="Kono N."/>
            <person name="Nakamura H."/>
            <person name="Ohtoshi R."/>
            <person name="Tomita M."/>
            <person name="Numata K."/>
            <person name="Arakawa K."/>
        </authorList>
    </citation>
    <scope>NUCLEOTIDE SEQUENCE [LARGE SCALE GENOMIC DNA]</scope>
</reference>
<dbReference type="Proteomes" id="UP000299102">
    <property type="component" value="Unassembled WGS sequence"/>
</dbReference>
<accession>A0A4C1V752</accession>
<protein>
    <submittedName>
        <fullName evidence="2">Uncharacterized protein</fullName>
    </submittedName>
</protein>
<evidence type="ECO:0000313" key="3">
    <source>
        <dbReference type="Proteomes" id="UP000299102"/>
    </source>
</evidence>
<comment type="caution">
    <text evidence="2">The sequence shown here is derived from an EMBL/GenBank/DDBJ whole genome shotgun (WGS) entry which is preliminary data.</text>
</comment>
<gene>
    <name evidence="2" type="ORF">EVAR_31547_1</name>
</gene>
<evidence type="ECO:0000256" key="1">
    <source>
        <dbReference type="SAM" id="MobiDB-lite"/>
    </source>
</evidence>